<comment type="subcellular location">
    <subcellularLocation>
        <location evidence="6">Cytoplasm</location>
    </subcellularLocation>
</comment>
<evidence type="ECO:0000256" key="1">
    <source>
        <dbReference type="ARBA" id="ARBA00007039"/>
    </source>
</evidence>
<dbReference type="Pfam" id="PF00574">
    <property type="entry name" value="CLP_protease"/>
    <property type="match status" value="1"/>
</dbReference>
<name>A0ABV4XXL4_9CYAN</name>
<gene>
    <name evidence="6" type="primary">clpP</name>
    <name evidence="10" type="ORF">ACE1CI_26535</name>
</gene>
<dbReference type="Gene3D" id="3.90.226.10">
    <property type="entry name" value="2-enoyl-CoA Hydratase, Chain A, domain 1"/>
    <property type="match status" value="1"/>
</dbReference>
<evidence type="ECO:0000313" key="10">
    <source>
        <dbReference type="EMBL" id="MFB2896485.1"/>
    </source>
</evidence>
<keyword evidence="2 6" id="KW-0645">Protease</keyword>
<keyword evidence="3 6" id="KW-0378">Hydrolase</keyword>
<evidence type="ECO:0000256" key="5">
    <source>
        <dbReference type="ARBA" id="ARBA00034021"/>
    </source>
</evidence>
<dbReference type="RefSeq" id="WP_413266113.1">
    <property type="nucleotide sequence ID" value="NZ_JBHFNR010000202.1"/>
</dbReference>
<reference evidence="10 11" key="1">
    <citation type="submission" date="2024-09" db="EMBL/GenBank/DDBJ databases">
        <title>Floridaenema gen nov. (Aerosakkonemataceae, Aerosakkonematales ord. nov., Cyanobacteria) from benthic tropical and subtropical fresh waters, with the description of four new species.</title>
        <authorList>
            <person name="Moretto J.A."/>
            <person name="Berthold D.E."/>
            <person name="Lefler F.W."/>
            <person name="Huang I.-S."/>
            <person name="Laughinghouse H. IV."/>
        </authorList>
    </citation>
    <scope>NUCLEOTIDE SEQUENCE [LARGE SCALE GENOMIC DNA]</scope>
    <source>
        <strain evidence="10 11">BLCC-F50</strain>
    </source>
</reference>
<dbReference type="InterPro" id="IPR001907">
    <property type="entry name" value="ClpP"/>
</dbReference>
<comment type="caution">
    <text evidence="10">The sequence shown here is derived from an EMBL/GenBank/DDBJ whole genome shotgun (WGS) entry which is preliminary data.</text>
</comment>
<keyword evidence="6" id="KW-0963">Cytoplasm</keyword>
<dbReference type="Proteomes" id="UP001576784">
    <property type="component" value="Unassembled WGS sequence"/>
</dbReference>
<dbReference type="EC" id="3.4.21.92" evidence="6"/>
<comment type="subunit">
    <text evidence="6">Fourteen ClpP subunits assemble into 2 heptameric rings which stack back to back to give a disk-like structure with a central cavity, resembling the structure of eukaryotic proteasomes.</text>
</comment>
<evidence type="ECO:0000256" key="3">
    <source>
        <dbReference type="ARBA" id="ARBA00022801"/>
    </source>
</evidence>
<feature type="active site" evidence="6 7">
    <location>
        <position position="164"/>
    </location>
</feature>
<evidence type="ECO:0000256" key="6">
    <source>
        <dbReference type="HAMAP-Rule" id="MF_00444"/>
    </source>
</evidence>
<evidence type="ECO:0000256" key="8">
    <source>
        <dbReference type="RuleBase" id="RU003567"/>
    </source>
</evidence>
<evidence type="ECO:0000256" key="7">
    <source>
        <dbReference type="PROSITE-ProRule" id="PRU10086"/>
    </source>
</evidence>
<proteinExistence type="inferred from homology"/>
<dbReference type="EMBL" id="JBHFNR010000202">
    <property type="protein sequence ID" value="MFB2896485.1"/>
    <property type="molecule type" value="Genomic_DNA"/>
</dbReference>
<dbReference type="SUPFAM" id="SSF52096">
    <property type="entry name" value="ClpP/crotonase"/>
    <property type="match status" value="1"/>
</dbReference>
<comment type="catalytic activity">
    <reaction evidence="5 6 7">
        <text>Hydrolysis of proteins to small peptides in the presence of ATP and magnesium. alpha-casein is the usual test substrate. In the absence of ATP, only oligopeptides shorter than five residues are hydrolyzed (such as succinyl-Leu-Tyr-|-NHMec, and Leu-Tyr-Leu-|-Tyr-Trp, in which cleavage of the -Tyr-|-Leu- and -Tyr-|-Trp bonds also occurs).</text>
        <dbReference type="EC" id="3.4.21.92"/>
    </reaction>
</comment>
<dbReference type="PANTHER" id="PTHR10381">
    <property type="entry name" value="ATP-DEPENDENT CLP PROTEASE PROTEOLYTIC SUBUNIT"/>
    <property type="match status" value="1"/>
</dbReference>
<evidence type="ECO:0000313" key="11">
    <source>
        <dbReference type="Proteomes" id="UP001576784"/>
    </source>
</evidence>
<dbReference type="GO" id="GO:0006508">
    <property type="term" value="P:proteolysis"/>
    <property type="evidence" value="ECO:0007669"/>
    <property type="project" value="UniProtKB-KW"/>
</dbReference>
<protein>
    <recommendedName>
        <fullName evidence="6 8">ATP-dependent Clp protease proteolytic subunit</fullName>
        <ecNumber evidence="6">3.4.21.92</ecNumber>
    </recommendedName>
    <alternativeName>
        <fullName evidence="6">Endopeptidase Clp</fullName>
    </alternativeName>
</protein>
<accession>A0ABV4XXL4</accession>
<dbReference type="InterPro" id="IPR033135">
    <property type="entry name" value="ClpP_His_AS"/>
</dbReference>
<dbReference type="GO" id="GO:0008233">
    <property type="term" value="F:peptidase activity"/>
    <property type="evidence" value="ECO:0007669"/>
    <property type="project" value="UniProtKB-KW"/>
</dbReference>
<dbReference type="HAMAP" id="MF_00444">
    <property type="entry name" value="ClpP"/>
    <property type="match status" value="1"/>
</dbReference>
<feature type="chain" id="PRO_5046122595" description="ATP-dependent Clp protease proteolytic subunit" evidence="9">
    <location>
        <begin position="20"/>
        <end position="241"/>
    </location>
</feature>
<dbReference type="PANTHER" id="PTHR10381:SF11">
    <property type="entry name" value="ATP-DEPENDENT CLP PROTEASE PROTEOLYTIC SUBUNIT, MITOCHONDRIAL"/>
    <property type="match status" value="1"/>
</dbReference>
<comment type="similarity">
    <text evidence="1 6 8">Belongs to the peptidase S14 family.</text>
</comment>
<comment type="function">
    <text evidence="6">Cleaves peptides in various proteins in a process that requires ATP hydrolysis. Has a chymotrypsin-like activity. Plays a major role in the degradation of misfolded proteins.</text>
</comment>
<feature type="signal peptide" evidence="9">
    <location>
        <begin position="1"/>
        <end position="19"/>
    </location>
</feature>
<feature type="active site" description="Nucleophile" evidence="6">
    <location>
        <position position="139"/>
    </location>
</feature>
<dbReference type="PROSITE" id="PS00382">
    <property type="entry name" value="CLP_PROTEASE_HIS"/>
    <property type="match status" value="1"/>
</dbReference>
<dbReference type="InterPro" id="IPR029045">
    <property type="entry name" value="ClpP/crotonase-like_dom_sf"/>
</dbReference>
<dbReference type="InterPro" id="IPR023562">
    <property type="entry name" value="ClpP/TepA"/>
</dbReference>
<dbReference type="PRINTS" id="PR00127">
    <property type="entry name" value="CLPPROTEASEP"/>
</dbReference>
<evidence type="ECO:0000256" key="9">
    <source>
        <dbReference type="SAM" id="SignalP"/>
    </source>
</evidence>
<keyword evidence="11" id="KW-1185">Reference proteome</keyword>
<dbReference type="CDD" id="cd07017">
    <property type="entry name" value="S14_ClpP_2"/>
    <property type="match status" value="1"/>
</dbReference>
<sequence length="241" mass="26370">MSLKIFVPLLSSISLTLLTTTLSPNVVMGQTSKEISSKLSLSQLVDAIDLSSNNKQLDPEIYQWLRSKRIVILTGRITPELAERITYQLIFLDAKAPGKDIYLYINSRGGDIQPGLAIYDTIRSLKSDVVTVSVGECSSMAAMLLASGTKGKRFALPNSRIMIHQPSIYDVGGQASEIAIAAKEILHSRTLLNSLLAQLTGQPLNKIEVDTERDFFMSAQEAKVYGIVDKVINQLPSASTR</sequence>
<keyword evidence="9" id="KW-0732">Signal</keyword>
<organism evidence="10 11">
    <name type="scientific">Floridaenema flaviceps BLCC-F50</name>
    <dbReference type="NCBI Taxonomy" id="3153642"/>
    <lineage>
        <taxon>Bacteria</taxon>
        <taxon>Bacillati</taxon>
        <taxon>Cyanobacteriota</taxon>
        <taxon>Cyanophyceae</taxon>
        <taxon>Oscillatoriophycideae</taxon>
        <taxon>Aerosakkonematales</taxon>
        <taxon>Aerosakkonemataceae</taxon>
        <taxon>Floridanema</taxon>
        <taxon>Floridanema flaviceps</taxon>
    </lineage>
</organism>
<evidence type="ECO:0000256" key="4">
    <source>
        <dbReference type="ARBA" id="ARBA00022825"/>
    </source>
</evidence>
<evidence type="ECO:0000256" key="2">
    <source>
        <dbReference type="ARBA" id="ARBA00022670"/>
    </source>
</evidence>
<keyword evidence="4 6" id="KW-0720">Serine protease</keyword>